<dbReference type="Proteomes" id="UP000241890">
    <property type="component" value="Unassembled WGS sequence"/>
</dbReference>
<sequence>MLKVPEVLRRVGCLRAPWAVDMYVPDEMHDMLAVQGTDVSSSKPMAHERRVLGPWHKVTLAPDKLDAGFDTDVDCGGECRDVTVLDRGLWFPRRCGFAQQCEIGADCLSGSCVSGRCAARAPFAAVPETELIRNMHYAYFHLAEQKNEDTLDAQDVDEFFKLVFNPDQVDLTETQTALLDQGLVQFKDSQGLQDSGSSVALQYGFLARGRSLQFAKEMIQSANAASRRREL</sequence>
<proteinExistence type="predicted"/>
<dbReference type="EMBL" id="BEYU01000068">
    <property type="protein sequence ID" value="GBG29964.1"/>
    <property type="molecule type" value="Genomic_DNA"/>
</dbReference>
<name>A0A2R5GPZ8_9STRA</name>
<accession>A0A2R5GPZ8</accession>
<comment type="caution">
    <text evidence="1">The sequence shown here is derived from an EMBL/GenBank/DDBJ whole genome shotgun (WGS) entry which is preliminary data.</text>
</comment>
<evidence type="ECO:0000313" key="1">
    <source>
        <dbReference type="EMBL" id="GBG29964.1"/>
    </source>
</evidence>
<organism evidence="1 2">
    <name type="scientific">Hondaea fermentalgiana</name>
    <dbReference type="NCBI Taxonomy" id="2315210"/>
    <lineage>
        <taxon>Eukaryota</taxon>
        <taxon>Sar</taxon>
        <taxon>Stramenopiles</taxon>
        <taxon>Bigyra</taxon>
        <taxon>Labyrinthulomycetes</taxon>
        <taxon>Thraustochytrida</taxon>
        <taxon>Thraustochytriidae</taxon>
        <taxon>Hondaea</taxon>
    </lineage>
</organism>
<gene>
    <name evidence="1" type="ORF">FCC1311_061842</name>
</gene>
<evidence type="ECO:0000313" key="2">
    <source>
        <dbReference type="Proteomes" id="UP000241890"/>
    </source>
</evidence>
<protein>
    <submittedName>
        <fullName evidence="1">Uncharacterized protein</fullName>
    </submittedName>
</protein>
<dbReference type="AlphaFoldDB" id="A0A2R5GPZ8"/>
<dbReference type="InParanoid" id="A0A2R5GPZ8"/>
<keyword evidence="2" id="KW-1185">Reference proteome</keyword>
<reference evidence="1 2" key="1">
    <citation type="submission" date="2017-12" db="EMBL/GenBank/DDBJ databases">
        <title>Sequencing, de novo assembly and annotation of complete genome of a new Thraustochytrid species, strain FCC1311.</title>
        <authorList>
            <person name="Sedici K."/>
            <person name="Godart F."/>
            <person name="Aiese Cigliano R."/>
            <person name="Sanseverino W."/>
            <person name="Barakat M."/>
            <person name="Ortet P."/>
            <person name="Marechal E."/>
            <person name="Cagnac O."/>
            <person name="Amato A."/>
        </authorList>
    </citation>
    <scope>NUCLEOTIDE SEQUENCE [LARGE SCALE GENOMIC DNA]</scope>
</reference>